<dbReference type="AlphaFoldDB" id="A0A401X3S6"/>
<name>A0A401X3S6_ACEPA</name>
<evidence type="ECO:0000256" key="1">
    <source>
        <dbReference type="SAM" id="Phobius"/>
    </source>
</evidence>
<sequence length="58" mass="6823">MFQILLAIVSLAIWASIFIYYFRDPIYEWLDNRFGKDTPLADLEATDKQDDSHKQNKG</sequence>
<dbReference type="EMBL" id="BDEV01000063">
    <property type="protein sequence ID" value="GCD62495.1"/>
    <property type="molecule type" value="Genomic_DNA"/>
</dbReference>
<keyword evidence="1" id="KW-0812">Transmembrane</keyword>
<organism evidence="2 3">
    <name type="scientific">Acetobacter pasteurianus NBRC 3278</name>
    <dbReference type="NCBI Taxonomy" id="1226660"/>
    <lineage>
        <taxon>Bacteria</taxon>
        <taxon>Pseudomonadati</taxon>
        <taxon>Pseudomonadota</taxon>
        <taxon>Alphaproteobacteria</taxon>
        <taxon>Acetobacterales</taxon>
        <taxon>Acetobacteraceae</taxon>
        <taxon>Acetobacter</taxon>
    </lineage>
</organism>
<feature type="transmembrane region" description="Helical" evidence="1">
    <location>
        <begin position="6"/>
        <end position="23"/>
    </location>
</feature>
<reference evidence="2 3" key="1">
    <citation type="submission" date="2016-06" db="EMBL/GenBank/DDBJ databases">
        <title>Acetobacter pasteurianus NBRC 3278 whole genome sequencing project.</title>
        <authorList>
            <person name="Matsutani M."/>
            <person name="Shiwa Y."/>
            <person name="Okamoto-Kainuma A."/>
            <person name="Ishikawa M."/>
            <person name="Koizumi Y."/>
            <person name="Yoshikawa H."/>
            <person name="Yakushi T."/>
            <person name="Matsushita K."/>
        </authorList>
    </citation>
    <scope>NUCLEOTIDE SEQUENCE [LARGE SCALE GENOMIC DNA]</scope>
    <source>
        <strain evidence="2 3">NBRC 3278</strain>
    </source>
</reference>
<evidence type="ECO:0000313" key="2">
    <source>
        <dbReference type="EMBL" id="GCD62495.1"/>
    </source>
</evidence>
<keyword evidence="1" id="KW-1133">Transmembrane helix</keyword>
<accession>A0A401X3S6</accession>
<keyword evidence="3" id="KW-1185">Reference proteome</keyword>
<protein>
    <submittedName>
        <fullName evidence="2">Uncharacterized protein</fullName>
    </submittedName>
</protein>
<keyword evidence="1" id="KW-0472">Membrane</keyword>
<comment type="caution">
    <text evidence="2">The sequence shown here is derived from an EMBL/GenBank/DDBJ whole genome shotgun (WGS) entry which is preliminary data.</text>
</comment>
<dbReference type="RefSeq" id="WP_014456978.1">
    <property type="nucleotide sequence ID" value="NZ_BDEV01000063.1"/>
</dbReference>
<proteinExistence type="predicted"/>
<evidence type="ECO:0000313" key="3">
    <source>
        <dbReference type="Proteomes" id="UP000287385"/>
    </source>
</evidence>
<dbReference type="GeneID" id="84441503"/>
<gene>
    <name evidence="2" type="ORF">NBRC3278_1588</name>
</gene>
<dbReference type="Proteomes" id="UP000287385">
    <property type="component" value="Unassembled WGS sequence"/>
</dbReference>